<reference evidence="1" key="1">
    <citation type="submission" date="2022-04" db="EMBL/GenBank/DDBJ databases">
        <title>Jade perch genome.</title>
        <authorList>
            <person name="Chao B."/>
        </authorList>
    </citation>
    <scope>NUCLEOTIDE SEQUENCE</scope>
    <source>
        <strain evidence="1">CB-2022</strain>
    </source>
</reference>
<evidence type="ECO:0000313" key="1">
    <source>
        <dbReference type="EMBL" id="KAI3372838.1"/>
    </source>
</evidence>
<dbReference type="EMBL" id="CM041535">
    <property type="protein sequence ID" value="KAI3372838.1"/>
    <property type="molecule type" value="Genomic_DNA"/>
</dbReference>
<organism evidence="1 2">
    <name type="scientific">Scortum barcoo</name>
    <name type="common">barcoo grunter</name>
    <dbReference type="NCBI Taxonomy" id="214431"/>
    <lineage>
        <taxon>Eukaryota</taxon>
        <taxon>Metazoa</taxon>
        <taxon>Chordata</taxon>
        <taxon>Craniata</taxon>
        <taxon>Vertebrata</taxon>
        <taxon>Euteleostomi</taxon>
        <taxon>Actinopterygii</taxon>
        <taxon>Neopterygii</taxon>
        <taxon>Teleostei</taxon>
        <taxon>Neoteleostei</taxon>
        <taxon>Acanthomorphata</taxon>
        <taxon>Eupercaria</taxon>
        <taxon>Centrarchiformes</taxon>
        <taxon>Terapontoidei</taxon>
        <taxon>Terapontidae</taxon>
        <taxon>Scortum</taxon>
    </lineage>
</organism>
<evidence type="ECO:0000313" key="2">
    <source>
        <dbReference type="Proteomes" id="UP000831701"/>
    </source>
</evidence>
<gene>
    <name evidence="1" type="ORF">L3Q82_023292</name>
</gene>
<keyword evidence="2" id="KW-1185">Reference proteome</keyword>
<protein>
    <submittedName>
        <fullName evidence="1">Uncharacterized protein</fullName>
    </submittedName>
</protein>
<feature type="non-terminal residue" evidence="1">
    <location>
        <position position="1"/>
    </location>
</feature>
<proteinExistence type="predicted"/>
<accession>A0ACB8WZG1</accession>
<name>A0ACB8WZG1_9TELE</name>
<comment type="caution">
    <text evidence="1">The sequence shown here is derived from an EMBL/GenBank/DDBJ whole genome shotgun (WGS) entry which is preliminary data.</text>
</comment>
<sequence length="2103" mass="229880">LGEAMADENTQFCGNCKHDIPEANFTTHEIHCRRNIALCDVCQEPVPRSDLQDHKQQEHTQITCKCGLKIEKSLIDLHQSSECSQRLVPCQYCELEIAFSQSKEHEDYCGTRTEPCAHCKCNVMLREQAVHPVLCGSLTPPQERNNIRTSRSPVEPPGPWFEGHSIRNLLRAQERGPKNNNISAAEQQAFSRPFDHRDYNTSRGPQDSGDWKNIAPGNTFSHLLAQSDFLTSSSSSSAWPHSELTPDEDSSGLDYMLALSLQSDGESVARGVEGNLWSGIWDNKIGKSNSSVNSPLSPPNNNYPNFTTSTSAVQDHDQTGTLVLISDFKLFSCQRHNDFKMIFIDTMLPCEFCEELFPEEDLILHQTGCSPASAFASFSKQAVSPPKDDRMSRNASGLMHSLPDTLASNIPTFPRSVSPASYSPPASPLEGDVVIPCEFCGVALEEAIVFHHQDKCDMRPQTAHPLNNLTRTSIRKPLSPAKDTFGGTSPDFQRRIKHQGDYLEEDFAFGRDAAPGQNLRDRQRGYIGLPSQRKTSNCDVSATNRPQHGREAEGAQSSFFDTEKSGSASLKGLHLPDNKEGNIRNPMTKLPKKQNEEQQEEPASSVAAGNPLQLCYQECPVCPYKGKPTCEPDTTSPCPSFCPNTSSILLRTSHWLTQLDGTVDLDERRLIRSAIRELRRREIEDMEAALASKRFRPTRLQQQEDKENQHRSESSENLDVLSQKLQSIQDIDELTKMLRAASEYEEEEDDQSGHPTNPRGAAARSLTSDVMMSGLLHSYCRTAAVCVFLGTVERSKPPGRCLEPESVEPQSSMRTGIAERLRRRGCEPTGGVMDELQQLQSNTNRLLGPDGTSGTVSVLVALRQVLTESRGKPLMTAWWLAAGPELWPASPVPLYLPFFPSSASLSETERESLGERECVRSQVRGGQQTQQSRELQRIGSNSGMVLVLDHLVKDDGSGPLLIQPPREAVTTEPDPVLSHRHRSDSSASDRSVSSVRSRSNLDSVAPEKSLGLAYRARLDSGASDRSQSPSQRGRLDSGASERSFTSQSDVRQRLGSDVSDSGVRPRFGSGASDSISLLSRKRTDSGTSDQSVSMSSEERGPAEEVEAATSGSTYSTDSETEGRGQGPVSLQARSSQDHMDDQPDGAVLSRGDPANGLLNGSAKGKIDSQKQKIMTNSDLPLTHGKAKDSAPEKKDVVLDKFNRNSVRDRMRKFTESSQSPNVPALRKAPLRNGTASGSSGQTNLSRAPELFTHTAASVSTSGDRPARPHVDSHTSAASQSQATPQLRGVASKPLSSASQWQNAVGGTRHPAEKDAHTSGNSKEDWTPGRAAGQQVTQGEADPDMKTFLTIEIKDGHTTTSSTSSPRGNIVPITNMTPRITTNALGQRAELTLGLRATPFKISSSSLSSGSSIKVRSGLHINTDALQNLGRTPGLAMPGVNLDFLPASQAPEALGSPDSACAESGLEEVIGDLLAQEAAEEEEKFCKSTFEMTLQCAVGEIHTDLQAFGKRVDARLEEAAAKVAPLADVIARLQEENLRLRIQQERLVRQVEALCKVMGLPDPLLHILPSKESSPSNPSETKSPSSDPPACTLQDTAPEAPHDTLSCTRQDSPSGAPQDTQTSTLLDNQSSASQEPISCPQESESDPVSAGTSTPQNSEPSPVPHPPTFATRRSLSAPSLMPDISCTNHMVQLMTPFNSDKLLADWMETEPVVASEPVFSAAPSVQVACHVPAIPNGSSTQAKPDERSGKLTEEQLAAIEDEELLDKMLDESKDFEERKMIRAAMRDLRKRKRDQREKERETRLQELRQQREERSQKGRAGAGAGEVVMRKVEKSADGSTLSQVTKTDRFAQSDNGNTSTRSTVVEASYVQKTGRGTVQSKSYSFSSSTSSSSSNTSKKVGSVFDREDDTSSRSGSGGLAAVERRQAERRKELMRAQTLPKTSAMQARKAMIEKLEKEGGGPGNQAVAKVNKVQRSTSFGVPNANSIKQMLLDWCRAKTRSYEHVDIQNFSSSWSNGMAFCALVHHFFPEAFDYSALSPNNRRQNFEVAFSNAETYANCMPLLEVEDMMIMGNKPDSKCVFTYVQSLVNHLRRYEMSMGRPCDL</sequence>
<dbReference type="Proteomes" id="UP000831701">
    <property type="component" value="Chromosome 5"/>
</dbReference>